<dbReference type="RefSeq" id="WP_328952872.1">
    <property type="nucleotide sequence ID" value="NZ_CP108110.1"/>
</dbReference>
<evidence type="ECO:0000256" key="4">
    <source>
        <dbReference type="ARBA" id="ARBA00023163"/>
    </source>
</evidence>
<evidence type="ECO:0000256" key="2">
    <source>
        <dbReference type="ARBA" id="ARBA00023015"/>
    </source>
</evidence>
<dbReference type="EMBL" id="CP108110">
    <property type="protein sequence ID" value="WUQ81797.1"/>
    <property type="molecule type" value="Genomic_DNA"/>
</dbReference>
<dbReference type="PANTHER" id="PTHR30346">
    <property type="entry name" value="TRANSCRIPTIONAL DUAL REGULATOR HCAR-RELATED"/>
    <property type="match status" value="1"/>
</dbReference>
<evidence type="ECO:0000256" key="1">
    <source>
        <dbReference type="ARBA" id="ARBA00009437"/>
    </source>
</evidence>
<dbReference type="SUPFAM" id="SSF53850">
    <property type="entry name" value="Periplasmic binding protein-like II"/>
    <property type="match status" value="1"/>
</dbReference>
<sequence length="323" mass="34700">MERAEMETFLTLCEELHFGRTAERLHVTTGLVSRTVKRIERRIGAPLFERSSRRVALTAVGEGLREDLQPLWDGIGRALRRAELAGSGVTGTLTVGFMGAQNGRVVHAARAVFEHRNPHGAVRVVETQLHQHAEQLRDGSADLLLTTLPVDEPDLTVGAVVSRGPRFLVLPAGHRLADRGTVTLEELGGETFVDLPGGVPGYFVDFHMPRRTPGGRAIARHGEPCGTYAEAVALVAAGRATVPGDGQLPLLYRRPDLRFVRVGDAPPVEQGLVWRSRDDADPRVRAFADAVHEVAPALAPPGVASVAPDPVSIAAAVAARGRR</sequence>
<reference evidence="6" key="1">
    <citation type="submission" date="2022-10" db="EMBL/GenBank/DDBJ databases">
        <title>The complete genomes of actinobacterial strains from the NBC collection.</title>
        <authorList>
            <person name="Joergensen T.S."/>
            <person name="Alvarez Arevalo M."/>
            <person name="Sterndorff E.B."/>
            <person name="Faurdal D."/>
            <person name="Vuksanovic O."/>
            <person name="Mourched A.-S."/>
            <person name="Charusanti P."/>
            <person name="Shaw S."/>
            <person name="Blin K."/>
            <person name="Weber T."/>
        </authorList>
    </citation>
    <scope>NUCLEOTIDE SEQUENCE</scope>
    <source>
        <strain evidence="6">NBC_00222</strain>
    </source>
</reference>
<dbReference type="SUPFAM" id="SSF46785">
    <property type="entry name" value="Winged helix' DNA-binding domain"/>
    <property type="match status" value="1"/>
</dbReference>
<organism evidence="6 7">
    <name type="scientific">Kitasatospora purpeofusca</name>
    <dbReference type="NCBI Taxonomy" id="67352"/>
    <lineage>
        <taxon>Bacteria</taxon>
        <taxon>Bacillati</taxon>
        <taxon>Actinomycetota</taxon>
        <taxon>Actinomycetes</taxon>
        <taxon>Kitasatosporales</taxon>
        <taxon>Streptomycetaceae</taxon>
        <taxon>Kitasatospora</taxon>
    </lineage>
</organism>
<dbReference type="Proteomes" id="UP001432222">
    <property type="component" value="Chromosome"/>
</dbReference>
<dbReference type="PROSITE" id="PS50931">
    <property type="entry name" value="HTH_LYSR"/>
    <property type="match status" value="1"/>
</dbReference>
<evidence type="ECO:0000259" key="5">
    <source>
        <dbReference type="PROSITE" id="PS50931"/>
    </source>
</evidence>
<gene>
    <name evidence="6" type="ORF">OHA16_01700</name>
</gene>
<dbReference type="Gene3D" id="3.40.190.10">
    <property type="entry name" value="Periplasmic binding protein-like II"/>
    <property type="match status" value="2"/>
</dbReference>
<evidence type="ECO:0000313" key="7">
    <source>
        <dbReference type="Proteomes" id="UP001432222"/>
    </source>
</evidence>
<proteinExistence type="inferred from homology"/>
<dbReference type="CDD" id="cd08414">
    <property type="entry name" value="PBP2_LTTR_aromatics_like"/>
    <property type="match status" value="1"/>
</dbReference>
<keyword evidence="2" id="KW-0805">Transcription regulation</keyword>
<dbReference type="InterPro" id="IPR000847">
    <property type="entry name" value="LysR_HTH_N"/>
</dbReference>
<keyword evidence="4" id="KW-0804">Transcription</keyword>
<keyword evidence="7" id="KW-1185">Reference proteome</keyword>
<evidence type="ECO:0000256" key="3">
    <source>
        <dbReference type="ARBA" id="ARBA00023125"/>
    </source>
</evidence>
<dbReference type="Pfam" id="PF00126">
    <property type="entry name" value="HTH_1"/>
    <property type="match status" value="1"/>
</dbReference>
<accession>A0ABZ1TVT4</accession>
<protein>
    <submittedName>
        <fullName evidence="6">LysR family transcriptional regulator</fullName>
    </submittedName>
</protein>
<dbReference type="PANTHER" id="PTHR30346:SF0">
    <property type="entry name" value="HCA OPERON TRANSCRIPTIONAL ACTIVATOR HCAR"/>
    <property type="match status" value="1"/>
</dbReference>
<name>A0ABZ1TVT4_9ACTN</name>
<dbReference type="InterPro" id="IPR036390">
    <property type="entry name" value="WH_DNA-bd_sf"/>
</dbReference>
<dbReference type="InterPro" id="IPR005119">
    <property type="entry name" value="LysR_subst-bd"/>
</dbReference>
<feature type="domain" description="HTH lysR-type" evidence="5">
    <location>
        <begin position="1"/>
        <end position="58"/>
    </location>
</feature>
<dbReference type="InterPro" id="IPR036388">
    <property type="entry name" value="WH-like_DNA-bd_sf"/>
</dbReference>
<keyword evidence="3" id="KW-0238">DNA-binding</keyword>
<dbReference type="Gene3D" id="1.10.10.10">
    <property type="entry name" value="Winged helix-like DNA-binding domain superfamily/Winged helix DNA-binding domain"/>
    <property type="match status" value="1"/>
</dbReference>
<dbReference type="Pfam" id="PF03466">
    <property type="entry name" value="LysR_substrate"/>
    <property type="match status" value="1"/>
</dbReference>
<comment type="similarity">
    <text evidence="1">Belongs to the LysR transcriptional regulatory family.</text>
</comment>
<evidence type="ECO:0000313" key="6">
    <source>
        <dbReference type="EMBL" id="WUQ81797.1"/>
    </source>
</evidence>